<dbReference type="PANTHER" id="PTHR40114:SF1">
    <property type="entry name" value="SLR0698 PROTEIN"/>
    <property type="match status" value="1"/>
</dbReference>
<dbReference type="SUPFAM" id="SSF55154">
    <property type="entry name" value="CYTH-like phosphatases"/>
    <property type="match status" value="1"/>
</dbReference>
<dbReference type="InterPro" id="IPR023577">
    <property type="entry name" value="CYTH_domain"/>
</dbReference>
<dbReference type="PANTHER" id="PTHR40114">
    <property type="entry name" value="SLR0698 PROTEIN"/>
    <property type="match status" value="1"/>
</dbReference>
<gene>
    <name evidence="3" type="ORF">FKV23_10690</name>
</gene>
<dbReference type="Gene3D" id="2.40.320.10">
    <property type="entry name" value="Hypothetical Protein Pfu-838710-001"/>
    <property type="match status" value="1"/>
</dbReference>
<organism evidence="3 4">
    <name type="scientific">Marilutibacter alkalisoli</name>
    <dbReference type="NCBI Taxonomy" id="2591633"/>
    <lineage>
        <taxon>Bacteria</taxon>
        <taxon>Pseudomonadati</taxon>
        <taxon>Pseudomonadota</taxon>
        <taxon>Gammaproteobacteria</taxon>
        <taxon>Lysobacterales</taxon>
        <taxon>Lysobacteraceae</taxon>
        <taxon>Marilutibacter</taxon>
    </lineage>
</organism>
<dbReference type="Proteomes" id="UP000317199">
    <property type="component" value="Chromosome"/>
</dbReference>
<dbReference type="AlphaFoldDB" id="A0A514BSY2"/>
<feature type="domain" description="CYTH" evidence="2">
    <location>
        <begin position="2"/>
        <end position="155"/>
    </location>
</feature>
<dbReference type="InterPro" id="IPR012042">
    <property type="entry name" value="NeuTTM/CthTTM-like"/>
</dbReference>
<accession>A0A514BSY2</accession>
<dbReference type="CDD" id="cd07891">
    <property type="entry name" value="CYTH-like_CthTTM-like_1"/>
    <property type="match status" value="1"/>
</dbReference>
<evidence type="ECO:0000259" key="2">
    <source>
        <dbReference type="PROSITE" id="PS51707"/>
    </source>
</evidence>
<evidence type="ECO:0000256" key="1">
    <source>
        <dbReference type="PIRSR" id="PIRSR016487-1"/>
    </source>
</evidence>
<dbReference type="EMBL" id="CP041242">
    <property type="protein sequence ID" value="QDH70496.1"/>
    <property type="molecule type" value="Genomic_DNA"/>
</dbReference>
<name>A0A514BSY2_9GAMM</name>
<feature type="active site" description="Proton acceptor" evidence="1">
    <location>
        <position position="30"/>
    </location>
</feature>
<proteinExistence type="predicted"/>
<dbReference type="OrthoDB" id="9805588at2"/>
<evidence type="ECO:0000313" key="3">
    <source>
        <dbReference type="EMBL" id="QDH70496.1"/>
    </source>
</evidence>
<dbReference type="PROSITE" id="PS51707">
    <property type="entry name" value="CYTH"/>
    <property type="match status" value="1"/>
</dbReference>
<dbReference type="SMART" id="SM01118">
    <property type="entry name" value="CYTH"/>
    <property type="match status" value="1"/>
</dbReference>
<sequence length="201" mass="22270">MALEIERKFLVAGDGWRSTAHEVVPMAQGYLNDLAAMDSGAMKASVRVRIAGDQAFLNLKSRELGHTRQEFDYPIPVEDARGLLALCVGGLVEKRRHHVHVGGHLWEVDEFLGDNAGLVVAEIELTNADEAFERPDWLGAEVTDSLRYYNLALASCPFSQWSADEQAGGTCSVRRIRTRPFPLSRVRGETKVSCGSRFVLQ</sequence>
<keyword evidence="4" id="KW-1185">Reference proteome</keyword>
<dbReference type="PIRSF" id="PIRSF016487">
    <property type="entry name" value="CYTH_UCP016487"/>
    <property type="match status" value="1"/>
</dbReference>
<dbReference type="KEGG" id="lyj:FKV23_10690"/>
<evidence type="ECO:0000313" key="4">
    <source>
        <dbReference type="Proteomes" id="UP000317199"/>
    </source>
</evidence>
<dbReference type="InterPro" id="IPR033469">
    <property type="entry name" value="CYTH-like_dom_sf"/>
</dbReference>
<reference evidence="3 4" key="1">
    <citation type="submission" date="2019-06" db="EMBL/GenBank/DDBJ databases">
        <title>Lysobacter alkalisoli sp. nov. isolated from saline-alkali soil.</title>
        <authorList>
            <person name="Sun J.-Q."/>
            <person name="Xu L."/>
        </authorList>
    </citation>
    <scope>NUCLEOTIDE SEQUENCE [LARGE SCALE GENOMIC DNA]</scope>
    <source>
        <strain evidence="3 4">SJ-36</strain>
    </source>
</reference>
<dbReference type="Pfam" id="PF01928">
    <property type="entry name" value="CYTH"/>
    <property type="match status" value="1"/>
</dbReference>
<protein>
    <submittedName>
        <fullName evidence="3">CYTH domain-containing protein</fullName>
    </submittedName>
</protein>